<dbReference type="OrthoDB" id="546181at2759"/>
<evidence type="ECO:0000259" key="2">
    <source>
        <dbReference type="PROSITE" id="PS51166"/>
    </source>
</evidence>
<gene>
    <name evidence="3" type="ORF">MICPUCDRAFT_60721</name>
</gene>
<proteinExistence type="predicted"/>
<feature type="chain" id="PRO_5002912189" evidence="1">
    <location>
        <begin position="17"/>
        <end position="451"/>
    </location>
</feature>
<organism evidence="4">
    <name type="scientific">Micromonas pusilla (strain CCMP1545)</name>
    <name type="common">Picoplanktonic green alga</name>
    <dbReference type="NCBI Taxonomy" id="564608"/>
    <lineage>
        <taxon>Eukaryota</taxon>
        <taxon>Viridiplantae</taxon>
        <taxon>Chlorophyta</taxon>
        <taxon>Mamiellophyceae</taxon>
        <taxon>Mamiellales</taxon>
        <taxon>Mamiellaceae</taxon>
        <taxon>Micromonas</taxon>
    </lineage>
</organism>
<evidence type="ECO:0000313" key="3">
    <source>
        <dbReference type="EMBL" id="EEH54600.1"/>
    </source>
</evidence>
<evidence type="ECO:0000313" key="4">
    <source>
        <dbReference type="Proteomes" id="UP000001876"/>
    </source>
</evidence>
<dbReference type="Gene3D" id="2.60.40.10">
    <property type="entry name" value="Immunoglobulins"/>
    <property type="match status" value="1"/>
</dbReference>
<dbReference type="GO" id="GO:0016020">
    <property type="term" value="C:membrane"/>
    <property type="evidence" value="ECO:0007669"/>
    <property type="project" value="TreeGrafter"/>
</dbReference>
<dbReference type="Proteomes" id="UP000001876">
    <property type="component" value="Unassembled WGS sequence"/>
</dbReference>
<dbReference type="InterPro" id="IPR002044">
    <property type="entry name" value="CBM20"/>
</dbReference>
<dbReference type="InterPro" id="IPR013784">
    <property type="entry name" value="Carb-bd-like_fold"/>
</dbReference>
<dbReference type="PROSITE" id="PS51166">
    <property type="entry name" value="CBM20"/>
    <property type="match status" value="1"/>
</dbReference>
<sequence>MHFFCLIRLFSVQAESSSTRLQDVSRSASELIQAQIVARAPRNTMQTIATLPASLASRSTRASRFALGGAAPPRARPALRSNGLKCRDRDRFRDKRANDDDVVARAYDHDAYNDPNPRDDEGAMLGAAHQARGNVFTQPFDLNSPAAPPLDAYGRRIDSPLQMPAGEGPGHGPEGGYSVDDTDNFYSEAEQAQKQYRNDLQATRQRYIDKEAAAVQTRDYGTAQTSARILQRLVQIENELLTHETHEVEASYNADYHAADAAKTLKERVLEELYDIQYDRYDPNQYVDGGVNSGAAAASRAVAAASAALHGGTFATVPVRFSVNVKTLFGESVRVCGSLRELGEWNAYEAPDMVYKKTVGDPTEGVGTWDVTLQIQQGSEFKFKFVVVGGLDEEERSRGQQPNMYWQEGDDRMVRLPKDNVFSLDIVVDWEGDPEKEKMWLCMPVPTIKPV</sequence>
<evidence type="ECO:0000256" key="1">
    <source>
        <dbReference type="SAM" id="SignalP"/>
    </source>
</evidence>
<dbReference type="CDD" id="cd05467">
    <property type="entry name" value="CBM20"/>
    <property type="match status" value="1"/>
</dbReference>
<keyword evidence="1" id="KW-0732">Signal</keyword>
<dbReference type="SUPFAM" id="SSF49452">
    <property type="entry name" value="Starch-binding domain-like"/>
    <property type="match status" value="1"/>
</dbReference>
<dbReference type="EMBL" id="GG663743">
    <property type="protein sequence ID" value="EEH54600.1"/>
    <property type="molecule type" value="Genomic_DNA"/>
</dbReference>
<accession>C1MZG2</accession>
<feature type="domain" description="CBM20" evidence="2">
    <location>
        <begin position="311"/>
        <end position="432"/>
    </location>
</feature>
<dbReference type="KEGG" id="mpp:MICPUCDRAFT_60721"/>
<dbReference type="AlphaFoldDB" id="C1MZG2"/>
<dbReference type="PANTHER" id="PTHR15048:SF0">
    <property type="entry name" value="STARCH-BINDING DOMAIN-CONTAINING PROTEIN 1"/>
    <property type="match status" value="1"/>
</dbReference>
<protein>
    <submittedName>
        <fullName evidence="3">Carbohydrate-binding module family 20 protein</fullName>
    </submittedName>
</protein>
<dbReference type="SMART" id="SM01065">
    <property type="entry name" value="CBM_2"/>
    <property type="match status" value="1"/>
</dbReference>
<dbReference type="GeneID" id="9686389"/>
<dbReference type="RefSeq" id="XP_003060950.1">
    <property type="nucleotide sequence ID" value="XM_003060904.1"/>
</dbReference>
<dbReference type="PANTHER" id="PTHR15048">
    <property type="entry name" value="STARCH-BINDING DOMAIN-CONTAINING PROTEIN 1"/>
    <property type="match status" value="1"/>
</dbReference>
<feature type="signal peptide" evidence="1">
    <location>
        <begin position="1"/>
        <end position="16"/>
    </location>
</feature>
<dbReference type="InterPro" id="IPR013783">
    <property type="entry name" value="Ig-like_fold"/>
</dbReference>
<keyword evidence="4" id="KW-1185">Reference proteome</keyword>
<reference evidence="3 4" key="1">
    <citation type="journal article" date="2009" name="Science">
        <title>Green evolution and dynamic adaptations revealed by genomes of the marine picoeukaryotes Micromonas.</title>
        <authorList>
            <person name="Worden A.Z."/>
            <person name="Lee J.H."/>
            <person name="Mock T."/>
            <person name="Rouze P."/>
            <person name="Simmons M.P."/>
            <person name="Aerts A.L."/>
            <person name="Allen A.E."/>
            <person name="Cuvelier M.L."/>
            <person name="Derelle E."/>
            <person name="Everett M.V."/>
            <person name="Foulon E."/>
            <person name="Grimwood J."/>
            <person name="Gundlach H."/>
            <person name="Henrissat B."/>
            <person name="Napoli C."/>
            <person name="McDonald S.M."/>
            <person name="Parker M.S."/>
            <person name="Rombauts S."/>
            <person name="Salamov A."/>
            <person name="Von Dassow P."/>
            <person name="Badger J.H."/>
            <person name="Coutinho P.M."/>
            <person name="Demir E."/>
            <person name="Dubchak I."/>
            <person name="Gentemann C."/>
            <person name="Eikrem W."/>
            <person name="Gready J.E."/>
            <person name="John U."/>
            <person name="Lanier W."/>
            <person name="Lindquist E.A."/>
            <person name="Lucas S."/>
            <person name="Mayer K.F."/>
            <person name="Moreau H."/>
            <person name="Not F."/>
            <person name="Otillar R."/>
            <person name="Panaud O."/>
            <person name="Pangilinan J."/>
            <person name="Paulsen I."/>
            <person name="Piegu B."/>
            <person name="Poliakov A."/>
            <person name="Robbens S."/>
            <person name="Schmutz J."/>
            <person name="Toulza E."/>
            <person name="Wyss T."/>
            <person name="Zelensky A."/>
            <person name="Zhou K."/>
            <person name="Armbrust E.V."/>
            <person name="Bhattacharya D."/>
            <person name="Goodenough U.W."/>
            <person name="Van de Peer Y."/>
            <person name="Grigoriev I.V."/>
        </authorList>
    </citation>
    <scope>NUCLEOTIDE SEQUENCE [LARGE SCALE GENOMIC DNA]</scope>
    <source>
        <strain evidence="3 4">CCMP1545</strain>
    </source>
</reference>
<name>C1MZG2_MICPC</name>
<dbReference type="Pfam" id="PF00686">
    <property type="entry name" value="CBM_20"/>
    <property type="match status" value="1"/>
</dbReference>
<dbReference type="GO" id="GO:2001070">
    <property type="term" value="F:starch binding"/>
    <property type="evidence" value="ECO:0007669"/>
    <property type="project" value="InterPro"/>
</dbReference>